<proteinExistence type="predicted"/>
<dbReference type="Proteomes" id="UP000582085">
    <property type="component" value="Unassembled WGS sequence"/>
</dbReference>
<gene>
    <name evidence="4" type="ORF">FHR79_002172</name>
</gene>
<dbReference type="InterPro" id="IPR051309">
    <property type="entry name" value="ABCF_ATPase"/>
</dbReference>
<name>A0ABR6E1P7_9MICC</name>
<accession>A0ABR6E1P7</accession>
<organism evidence="4 5">
    <name type="scientific">Micrococcus aloeverae</name>
    <dbReference type="NCBI Taxonomy" id="1391911"/>
    <lineage>
        <taxon>Bacteria</taxon>
        <taxon>Bacillati</taxon>
        <taxon>Actinomycetota</taxon>
        <taxon>Actinomycetes</taxon>
        <taxon>Micrococcales</taxon>
        <taxon>Micrococcaceae</taxon>
        <taxon>Micrococcus</taxon>
    </lineage>
</organism>
<evidence type="ECO:0000256" key="1">
    <source>
        <dbReference type="ARBA" id="ARBA00022741"/>
    </source>
</evidence>
<feature type="domain" description="ABC transporter" evidence="3">
    <location>
        <begin position="5"/>
        <end position="201"/>
    </location>
</feature>
<dbReference type="EMBL" id="JACJIO010000021">
    <property type="protein sequence ID" value="MBA9082036.1"/>
    <property type="molecule type" value="Genomic_DNA"/>
</dbReference>
<dbReference type="PROSITE" id="PS00211">
    <property type="entry name" value="ABC_TRANSPORTER_1"/>
    <property type="match status" value="1"/>
</dbReference>
<dbReference type="InterPro" id="IPR017871">
    <property type="entry name" value="ABC_transporter-like_CS"/>
</dbReference>
<reference evidence="4 5" key="1">
    <citation type="submission" date="2020-08" db="EMBL/GenBank/DDBJ databases">
        <title>The Agave Microbiome: Exploring the role of microbial communities in plant adaptations to desert environments.</title>
        <authorList>
            <person name="Partida-Martinez L.P."/>
        </authorList>
    </citation>
    <scope>NUCLEOTIDE SEQUENCE [LARGE SCALE GENOMIC DNA]</scope>
    <source>
        <strain evidence="4 5">RAT4</strain>
    </source>
</reference>
<keyword evidence="2" id="KW-0067">ATP-binding</keyword>
<dbReference type="InterPro" id="IPR003439">
    <property type="entry name" value="ABC_transporter-like_ATP-bd"/>
</dbReference>
<sequence>MAHLLGVEALHVEFPTAVVFDSVTLGVSEGDRIGIVGRNGDGKSTLLKLLAGTMYPNSGRVTRVNGLRVGVLDQRDSLVDEQTIGQAVVGDMPEHEWAGNARTRDVIAGLLTDLSWDAVIGSLSGGQRRRVQLAQLLVGDWDLICADEPTNHLDLEAIEQLEQALETYEGALLLVTHDRRMLDTVRTDRRWQVQDGRMTER</sequence>
<keyword evidence="1" id="KW-0547">Nucleotide-binding</keyword>
<keyword evidence="5" id="KW-1185">Reference proteome</keyword>
<dbReference type="Gene3D" id="3.40.50.300">
    <property type="entry name" value="P-loop containing nucleotide triphosphate hydrolases"/>
    <property type="match status" value="1"/>
</dbReference>
<dbReference type="CDD" id="cd03221">
    <property type="entry name" value="ABCF_EF-3"/>
    <property type="match status" value="1"/>
</dbReference>
<dbReference type="SMART" id="SM00382">
    <property type="entry name" value="AAA"/>
    <property type="match status" value="1"/>
</dbReference>
<dbReference type="InterPro" id="IPR027417">
    <property type="entry name" value="P-loop_NTPase"/>
</dbReference>
<dbReference type="InterPro" id="IPR003593">
    <property type="entry name" value="AAA+_ATPase"/>
</dbReference>
<dbReference type="PROSITE" id="PS50893">
    <property type="entry name" value="ABC_TRANSPORTER_2"/>
    <property type="match status" value="1"/>
</dbReference>
<evidence type="ECO:0000256" key="2">
    <source>
        <dbReference type="ARBA" id="ARBA00022840"/>
    </source>
</evidence>
<dbReference type="PANTHER" id="PTHR42855">
    <property type="entry name" value="ABC TRANSPORTER ATP-BINDING SUBUNIT"/>
    <property type="match status" value="1"/>
</dbReference>
<comment type="caution">
    <text evidence="4">The sequence shown here is derived from an EMBL/GenBank/DDBJ whole genome shotgun (WGS) entry which is preliminary data.</text>
</comment>
<dbReference type="Pfam" id="PF00005">
    <property type="entry name" value="ABC_tran"/>
    <property type="match status" value="1"/>
</dbReference>
<evidence type="ECO:0000313" key="5">
    <source>
        <dbReference type="Proteomes" id="UP000582085"/>
    </source>
</evidence>
<evidence type="ECO:0000259" key="3">
    <source>
        <dbReference type="PROSITE" id="PS50893"/>
    </source>
</evidence>
<protein>
    <submittedName>
        <fullName evidence="4">ATPase subunit of ABC transporter with duplicated ATPase domains</fullName>
    </submittedName>
</protein>
<evidence type="ECO:0000313" key="4">
    <source>
        <dbReference type="EMBL" id="MBA9082036.1"/>
    </source>
</evidence>
<dbReference type="SUPFAM" id="SSF52540">
    <property type="entry name" value="P-loop containing nucleoside triphosphate hydrolases"/>
    <property type="match status" value="1"/>
</dbReference>
<dbReference type="PANTHER" id="PTHR42855:SF1">
    <property type="entry name" value="ABC TRANSPORTER DOMAIN-CONTAINING PROTEIN"/>
    <property type="match status" value="1"/>
</dbReference>